<dbReference type="PANTHER" id="PTHR11963">
    <property type="entry name" value="LEUCINE AMINOPEPTIDASE-RELATED"/>
    <property type="match status" value="1"/>
</dbReference>
<keyword evidence="4" id="KW-0378">Hydrolase</keyword>
<dbReference type="InterPro" id="IPR041417">
    <property type="entry name" value="NPEPL1_N"/>
</dbReference>
<dbReference type="PANTHER" id="PTHR11963:SF4">
    <property type="entry name" value="AMINOPEPTIDASE NPEPL1-RELATED"/>
    <property type="match status" value="1"/>
</dbReference>
<feature type="domain" description="Cytosol aminopeptidase" evidence="5">
    <location>
        <begin position="347"/>
        <end position="354"/>
    </location>
</feature>
<evidence type="ECO:0000259" key="5">
    <source>
        <dbReference type="PROSITE" id="PS00631"/>
    </source>
</evidence>
<dbReference type="CDD" id="cd00433">
    <property type="entry name" value="Peptidase_M17"/>
    <property type="match status" value="1"/>
</dbReference>
<keyword evidence="3" id="KW-0645">Protease</keyword>
<evidence type="ECO:0000256" key="3">
    <source>
        <dbReference type="ARBA" id="ARBA00022670"/>
    </source>
</evidence>
<dbReference type="Pfam" id="PF18295">
    <property type="entry name" value="Pdase_M17_N2"/>
    <property type="match status" value="1"/>
</dbReference>
<dbReference type="PROSITE" id="PS00631">
    <property type="entry name" value="CYTOSOL_AP"/>
    <property type="match status" value="1"/>
</dbReference>
<dbReference type="GO" id="GO:0005737">
    <property type="term" value="C:cytoplasm"/>
    <property type="evidence" value="ECO:0007669"/>
    <property type="project" value="InterPro"/>
</dbReference>
<proteinExistence type="inferred from homology"/>
<dbReference type="GO" id="GO:0006508">
    <property type="term" value="P:proteolysis"/>
    <property type="evidence" value="ECO:0007669"/>
    <property type="project" value="UniProtKB-KW"/>
</dbReference>
<accession>A0A5E4M2L2</accession>
<evidence type="ECO:0000256" key="2">
    <source>
        <dbReference type="ARBA" id="ARBA00022438"/>
    </source>
</evidence>
<dbReference type="Proteomes" id="UP000325440">
    <property type="component" value="Unassembled WGS sequence"/>
</dbReference>
<dbReference type="SUPFAM" id="SSF53187">
    <property type="entry name" value="Zn-dependent exopeptidases"/>
    <property type="match status" value="1"/>
</dbReference>
<evidence type="ECO:0000256" key="4">
    <source>
        <dbReference type="ARBA" id="ARBA00022801"/>
    </source>
</evidence>
<gene>
    <name evidence="6" type="ORF">CINCED_3A001945</name>
</gene>
<dbReference type="AlphaFoldDB" id="A0A5E4M2L2"/>
<dbReference type="Gene3D" id="3.40.50.10590">
    <property type="entry name" value="Zn-dependent exopeptidases"/>
    <property type="match status" value="1"/>
</dbReference>
<dbReference type="GO" id="GO:0070006">
    <property type="term" value="F:metalloaminopeptidase activity"/>
    <property type="evidence" value="ECO:0007669"/>
    <property type="project" value="InterPro"/>
</dbReference>
<dbReference type="PRINTS" id="PR00481">
    <property type="entry name" value="LAMNOPPTDASE"/>
</dbReference>
<dbReference type="OrthoDB" id="412814at2759"/>
<dbReference type="EMBL" id="CABPRJ010000029">
    <property type="protein sequence ID" value="VVC26265.1"/>
    <property type="molecule type" value="Genomic_DNA"/>
</dbReference>
<reference evidence="6 7" key="1">
    <citation type="submission" date="2019-08" db="EMBL/GenBank/DDBJ databases">
        <authorList>
            <person name="Alioto T."/>
            <person name="Alioto T."/>
            <person name="Gomez Garrido J."/>
        </authorList>
    </citation>
    <scope>NUCLEOTIDE SEQUENCE [LARGE SCALE GENOMIC DNA]</scope>
</reference>
<name>A0A5E4M2L2_9HEMI</name>
<evidence type="ECO:0000313" key="6">
    <source>
        <dbReference type="EMBL" id="VVC26265.1"/>
    </source>
</evidence>
<organism evidence="6 7">
    <name type="scientific">Cinara cedri</name>
    <dbReference type="NCBI Taxonomy" id="506608"/>
    <lineage>
        <taxon>Eukaryota</taxon>
        <taxon>Metazoa</taxon>
        <taxon>Ecdysozoa</taxon>
        <taxon>Arthropoda</taxon>
        <taxon>Hexapoda</taxon>
        <taxon>Insecta</taxon>
        <taxon>Pterygota</taxon>
        <taxon>Neoptera</taxon>
        <taxon>Paraneoptera</taxon>
        <taxon>Hemiptera</taxon>
        <taxon>Sternorrhyncha</taxon>
        <taxon>Aphidomorpha</taxon>
        <taxon>Aphidoidea</taxon>
        <taxon>Aphididae</taxon>
        <taxon>Lachninae</taxon>
        <taxon>Cinara</taxon>
    </lineage>
</organism>
<dbReference type="InterPro" id="IPR000819">
    <property type="entry name" value="Peptidase_M17_C"/>
</dbReference>
<evidence type="ECO:0000313" key="7">
    <source>
        <dbReference type="Proteomes" id="UP000325440"/>
    </source>
</evidence>
<evidence type="ECO:0000256" key="1">
    <source>
        <dbReference type="ARBA" id="ARBA00009528"/>
    </source>
</evidence>
<dbReference type="InterPro" id="IPR011356">
    <property type="entry name" value="Leucine_aapep/pepB"/>
</dbReference>
<dbReference type="GO" id="GO:0030145">
    <property type="term" value="F:manganese ion binding"/>
    <property type="evidence" value="ECO:0007669"/>
    <property type="project" value="InterPro"/>
</dbReference>
<comment type="similarity">
    <text evidence="1">Belongs to the peptidase M17 family.</text>
</comment>
<protein>
    <submittedName>
        <fullName evidence="6">Peptidase M17, leucyl aminopeptidase, C-terminal,Peptidase M17, leucine aminopeptidase/peptidase</fullName>
    </submittedName>
</protein>
<dbReference type="Pfam" id="PF00883">
    <property type="entry name" value="Peptidase_M17"/>
    <property type="match status" value="1"/>
</dbReference>
<keyword evidence="2 6" id="KW-0031">Aminopeptidase</keyword>
<dbReference type="Gene3D" id="3.40.630.10">
    <property type="entry name" value="Zn peptidases"/>
    <property type="match status" value="1"/>
</dbReference>
<dbReference type="FunFam" id="3.40.630.10:FF:000035">
    <property type="entry name" value="Probable aminopeptidase NPEPL1"/>
    <property type="match status" value="1"/>
</dbReference>
<sequence length="514" mass="55415">MTNITIKFSTTLSKTDPISVPVLIIGQERHLSNLPYSAVKCKLEPRVNEQTFKSALSVLNPCPTDTCPLFLNTATLAAISNNHSRHNSSAQPHMLTKLINLNTAGYNECIVIVCERKDMFASGCASARAFYDYCRKTKVYVGKLKEMKKSTVTVTVEFIFVGNYNGENKEDKEEIATLERIANAIKMTARIVDTPCNEMNINHFLDEIKQVGADLNIDPIIISGENLKEKGFGGIYGVGKASSIAPALAVLSYTPSGATETIAWVGKGIVYDTGGLSIKGKTSMLGMKRDCAGAAAILGAFHAIVKSNFKQNLHAVFCLAENSVGPDSTRPDDIHTLYSGRTVEINNTDAEGRLVLSDGVVYASRDLNAKIILDMATLTGAQAVSTGKYHAAVMSNCENWEKNTVSAGLISGDLTFPIVYCPELHFSEFSSSLADMKNSVADRSNATSSCAGLFIAAHLGFDSAHQWIHVDIAGPAHYGERATGYGVALLTALFAKHTSDPLLQSISKYIECSN</sequence>
<keyword evidence="7" id="KW-1185">Reference proteome</keyword>